<dbReference type="KEGG" id="spu:115918754"/>
<sequence length="506" mass="57597">MGASSSVHKHKKDKGRISPNTPKSGDPIDGSNHRQECVVEDIPQKRNQDGENQEVTTKSKSTSPQVEGPSAQDSQVGMERQTERSSSMEPKDLMISYSHQDRDKMRMMIDALEKAGISVWVDETGLKAGVEFLNKIGQAIIDAKLFLSLLSTRSATSKYCKDELALAYVSSKPIYPCMIQPHKQVTEVMDFGMRLQLAPIRWFDFSDEDDFQGSFDKLATCIKQKLAEIGDEANRTEGSAKKHKQITRKETRTRLNVHQILPPTEAIMKDFWAVHFKNKENVPLEEFMSAFKNDCTEELSKIGVTLEWIIPVLKEELDEERDDIITKESYEYFCTIDEERLDFWDRVKEQALERYTMLEVFSMDSTVRIDAIQNLAKFHTRSVMEAMMDLCADKDDNVRAVASLSLARVADGKNLRVIRRLLRLLKDRDRLVRQSCCLALGHMRAKQAIPSLVQLWRNDAISNVREAAQIALHITQNACTLNSSKNARPCNSISIEYHVTNNSPMT</sequence>
<proteinExistence type="predicted"/>
<organism evidence="3 4">
    <name type="scientific">Strongylocentrotus purpuratus</name>
    <name type="common">Purple sea urchin</name>
    <dbReference type="NCBI Taxonomy" id="7668"/>
    <lineage>
        <taxon>Eukaryota</taxon>
        <taxon>Metazoa</taxon>
        <taxon>Echinodermata</taxon>
        <taxon>Eleutherozoa</taxon>
        <taxon>Echinozoa</taxon>
        <taxon>Echinoidea</taxon>
        <taxon>Euechinoidea</taxon>
        <taxon>Echinacea</taxon>
        <taxon>Camarodonta</taxon>
        <taxon>Echinidea</taxon>
        <taxon>Strongylocentrotidae</taxon>
        <taxon>Strongylocentrotus</taxon>
    </lineage>
</organism>
<feature type="compositionally biased region" description="Polar residues" evidence="1">
    <location>
        <begin position="53"/>
        <end position="75"/>
    </location>
</feature>
<dbReference type="PROSITE" id="PS50104">
    <property type="entry name" value="TIR"/>
    <property type="match status" value="1"/>
</dbReference>
<accession>A0A7M7P2K2</accession>
<evidence type="ECO:0000259" key="2">
    <source>
        <dbReference type="PROSITE" id="PS50104"/>
    </source>
</evidence>
<reference evidence="4" key="1">
    <citation type="submission" date="2015-02" db="EMBL/GenBank/DDBJ databases">
        <title>Genome sequencing for Strongylocentrotus purpuratus.</title>
        <authorList>
            <person name="Murali S."/>
            <person name="Liu Y."/>
            <person name="Vee V."/>
            <person name="English A."/>
            <person name="Wang M."/>
            <person name="Skinner E."/>
            <person name="Han Y."/>
            <person name="Muzny D.M."/>
            <person name="Worley K.C."/>
            <person name="Gibbs R.A."/>
        </authorList>
    </citation>
    <scope>NUCLEOTIDE SEQUENCE</scope>
</reference>
<feature type="region of interest" description="Disordered" evidence="1">
    <location>
        <begin position="1"/>
        <end position="93"/>
    </location>
</feature>
<dbReference type="OrthoDB" id="194358at2759"/>
<dbReference type="GO" id="GO:0007165">
    <property type="term" value="P:signal transduction"/>
    <property type="evidence" value="ECO:0007669"/>
    <property type="project" value="InterPro"/>
</dbReference>
<dbReference type="InterPro" id="IPR000157">
    <property type="entry name" value="TIR_dom"/>
</dbReference>
<dbReference type="Pfam" id="PF13676">
    <property type="entry name" value="TIR_2"/>
    <property type="match status" value="1"/>
</dbReference>
<dbReference type="AlphaFoldDB" id="A0A7M7P2K2"/>
<dbReference type="Gene3D" id="3.40.50.10140">
    <property type="entry name" value="Toll/interleukin-1 receptor homology (TIR) domain"/>
    <property type="match status" value="1"/>
</dbReference>
<dbReference type="Gene3D" id="1.25.10.10">
    <property type="entry name" value="Leucine-rich Repeat Variant"/>
    <property type="match status" value="1"/>
</dbReference>
<feature type="compositionally biased region" description="Basic and acidic residues" evidence="1">
    <location>
        <begin position="31"/>
        <end position="49"/>
    </location>
</feature>
<keyword evidence="4" id="KW-1185">Reference proteome</keyword>
<name>A0A7M7P2K2_STRPU</name>
<dbReference type="InParanoid" id="A0A7M7P2K2"/>
<dbReference type="SUPFAM" id="SSF48371">
    <property type="entry name" value="ARM repeat"/>
    <property type="match status" value="1"/>
</dbReference>
<dbReference type="EnsemblMetazoa" id="XM_030989444">
    <property type="protein sequence ID" value="XP_030845304"/>
    <property type="gene ID" value="LOC115918754"/>
</dbReference>
<dbReference type="PANTHER" id="PTHR12697">
    <property type="entry name" value="PBS LYASE HEAT-LIKE PROTEIN"/>
    <property type="match status" value="1"/>
</dbReference>
<dbReference type="InterPro" id="IPR011989">
    <property type="entry name" value="ARM-like"/>
</dbReference>
<evidence type="ECO:0000256" key="1">
    <source>
        <dbReference type="SAM" id="MobiDB-lite"/>
    </source>
</evidence>
<dbReference type="InterPro" id="IPR035897">
    <property type="entry name" value="Toll_tir_struct_dom_sf"/>
</dbReference>
<dbReference type="OMA" id="MISYSHN"/>
<feature type="domain" description="TIR" evidence="2">
    <location>
        <begin position="89"/>
        <end position="222"/>
    </location>
</feature>
<evidence type="ECO:0000313" key="3">
    <source>
        <dbReference type="EnsemblMetazoa" id="XP_030845304"/>
    </source>
</evidence>
<dbReference type="Proteomes" id="UP000007110">
    <property type="component" value="Unassembled WGS sequence"/>
</dbReference>
<dbReference type="RefSeq" id="XP_030845304.1">
    <property type="nucleotide sequence ID" value="XM_030989444.1"/>
</dbReference>
<dbReference type="GeneID" id="115918754"/>
<dbReference type="InterPro" id="IPR016024">
    <property type="entry name" value="ARM-type_fold"/>
</dbReference>
<reference evidence="3" key="2">
    <citation type="submission" date="2021-01" db="UniProtKB">
        <authorList>
            <consortium name="EnsemblMetazoa"/>
        </authorList>
    </citation>
    <scope>IDENTIFICATION</scope>
</reference>
<dbReference type="Pfam" id="PF13646">
    <property type="entry name" value="HEAT_2"/>
    <property type="match status" value="1"/>
</dbReference>
<dbReference type="PANTHER" id="PTHR12697:SF29">
    <property type="entry name" value="TIR DOMAIN-CONTAINING PROTEIN"/>
    <property type="match status" value="1"/>
</dbReference>
<protein>
    <recommendedName>
        <fullName evidence="2">TIR domain-containing protein</fullName>
    </recommendedName>
</protein>
<evidence type="ECO:0000313" key="4">
    <source>
        <dbReference type="Proteomes" id="UP000007110"/>
    </source>
</evidence>
<dbReference type="SUPFAM" id="SSF52200">
    <property type="entry name" value="Toll/Interleukin receptor TIR domain"/>
    <property type="match status" value="1"/>
</dbReference>